<evidence type="ECO:0000313" key="4">
    <source>
        <dbReference type="Proteomes" id="UP001610334"/>
    </source>
</evidence>
<evidence type="ECO:0008006" key="5">
    <source>
        <dbReference type="Google" id="ProtNLM"/>
    </source>
</evidence>
<feature type="domain" description="Cellulose-binding Sde182 nucleoside hydrolase-like" evidence="1">
    <location>
        <begin position="18"/>
        <end position="282"/>
    </location>
</feature>
<organism evidence="3 4">
    <name type="scientific">Aspergillus granulosus</name>
    <dbReference type="NCBI Taxonomy" id="176169"/>
    <lineage>
        <taxon>Eukaryota</taxon>
        <taxon>Fungi</taxon>
        <taxon>Dikarya</taxon>
        <taxon>Ascomycota</taxon>
        <taxon>Pezizomycotina</taxon>
        <taxon>Eurotiomycetes</taxon>
        <taxon>Eurotiomycetidae</taxon>
        <taxon>Eurotiales</taxon>
        <taxon>Aspergillaceae</taxon>
        <taxon>Aspergillus</taxon>
        <taxon>Aspergillus subgen. Nidulantes</taxon>
    </lineage>
</organism>
<gene>
    <name evidence="3" type="ORF">BJX63DRAFT_444177</name>
</gene>
<evidence type="ECO:0000313" key="3">
    <source>
        <dbReference type="EMBL" id="KAL2820622.1"/>
    </source>
</evidence>
<sequence>MIGVNTNTKNASHEHKPRVFVTSDIGNEPDDSESFVRYLLYCNEFRTEGLVPCTSTHQRTITRPDLMEVALRAYAQVVHNLNAHTHPDNKYPDAETLFALVRSGPAVYGKQALEAGVPPADGTKLLIEKVDASDEPLWVLCWGGSNVIAQALHHVRATRSAAQLRDFCAKIRIYMISDQDDTGPWIRAHFPSVFLICSIHGWCQYKCATWWGIACPEDGVDRSLFSREWLDANIKLNGNPLGRVYPYPAWQIEGDTPSFLYLIPNGLGSPENPSWGSWGGRYDPVDLSSQVNHYADSADIVIGQDGRTYQSNFATVWRWAEAFQNDFAARVQWSLHGDFARANHAPVVVVNGHGHTNGPLPLHLEIEAGETIYLDASESYDPDGDEVSFTWFHYIEPTNAMGVWDLHIPKMAIVNIDDEVEGRKVRITMPPARECAVDRRTGEAQEKGHVYHFVLEVKDTGSPPLRTYKRVVVQTTNRALIGGWPQLPRRAASWEPE</sequence>
<reference evidence="3 4" key="1">
    <citation type="submission" date="2024-07" db="EMBL/GenBank/DDBJ databases">
        <title>Section-level genome sequencing and comparative genomics of Aspergillus sections Usti and Cavernicolus.</title>
        <authorList>
            <consortium name="Lawrence Berkeley National Laboratory"/>
            <person name="Nybo J.L."/>
            <person name="Vesth T.C."/>
            <person name="Theobald S."/>
            <person name="Frisvad J.C."/>
            <person name="Larsen T.O."/>
            <person name="Kjaerboelling I."/>
            <person name="Rothschild-Mancinelli K."/>
            <person name="Lyhne E.K."/>
            <person name="Kogle M.E."/>
            <person name="Barry K."/>
            <person name="Clum A."/>
            <person name="Na H."/>
            <person name="Ledsgaard L."/>
            <person name="Lin J."/>
            <person name="Lipzen A."/>
            <person name="Kuo A."/>
            <person name="Riley R."/>
            <person name="Mondo S."/>
            <person name="Labutti K."/>
            <person name="Haridas S."/>
            <person name="Pangalinan J."/>
            <person name="Salamov A.A."/>
            <person name="Simmons B.A."/>
            <person name="Magnuson J.K."/>
            <person name="Chen J."/>
            <person name="Drula E."/>
            <person name="Henrissat B."/>
            <person name="Wiebenga A."/>
            <person name="Lubbers R.J."/>
            <person name="Gomes A.C."/>
            <person name="Makela M.R."/>
            <person name="Stajich J."/>
            <person name="Grigoriev I.V."/>
            <person name="Mortensen U.H."/>
            <person name="De Vries R.P."/>
            <person name="Baker S.E."/>
            <person name="Andersen M.R."/>
        </authorList>
    </citation>
    <scope>NUCLEOTIDE SEQUENCE [LARGE SCALE GENOMIC DNA]</scope>
    <source>
        <strain evidence="3 4">CBS 588.65</strain>
    </source>
</reference>
<feature type="domain" description="Cellulose-binding Sde182 C-terminal" evidence="2">
    <location>
        <begin position="371"/>
        <end position="475"/>
    </location>
</feature>
<accession>A0ABR4HZ29</accession>
<comment type="caution">
    <text evidence="3">The sequence shown here is derived from an EMBL/GenBank/DDBJ whole genome shotgun (WGS) entry which is preliminary data.</text>
</comment>
<evidence type="ECO:0000259" key="2">
    <source>
        <dbReference type="Pfam" id="PF21027"/>
    </source>
</evidence>
<dbReference type="InterPro" id="IPR036452">
    <property type="entry name" value="Ribo_hydro-like"/>
</dbReference>
<dbReference type="Gene3D" id="3.90.245.10">
    <property type="entry name" value="Ribonucleoside hydrolase-like"/>
    <property type="match status" value="1"/>
</dbReference>
<name>A0ABR4HZ29_9EURO</name>
<evidence type="ECO:0000259" key="1">
    <source>
        <dbReference type="Pfam" id="PF07632"/>
    </source>
</evidence>
<proteinExistence type="predicted"/>
<dbReference type="Proteomes" id="UP001610334">
    <property type="component" value="Unassembled WGS sequence"/>
</dbReference>
<dbReference type="Pfam" id="PF07632">
    <property type="entry name" value="Sde182_NH-like"/>
    <property type="match status" value="1"/>
</dbReference>
<dbReference type="Gene3D" id="2.60.40.10">
    <property type="entry name" value="Immunoglobulins"/>
    <property type="match status" value="1"/>
</dbReference>
<keyword evidence="4" id="KW-1185">Reference proteome</keyword>
<dbReference type="InterPro" id="IPR013783">
    <property type="entry name" value="Ig-like_fold"/>
</dbReference>
<dbReference type="EMBL" id="JBFXLT010000006">
    <property type="protein sequence ID" value="KAL2820622.1"/>
    <property type="molecule type" value="Genomic_DNA"/>
</dbReference>
<dbReference type="InterPro" id="IPR048527">
    <property type="entry name" value="Sde182_C"/>
</dbReference>
<dbReference type="InterPro" id="IPR011483">
    <property type="entry name" value="Sde182_NH-like"/>
</dbReference>
<protein>
    <recommendedName>
        <fullName evidence="5">DUF1593-domain-containing protein</fullName>
    </recommendedName>
</protein>
<dbReference type="Pfam" id="PF21027">
    <property type="entry name" value="Sde0182_C"/>
    <property type="match status" value="1"/>
</dbReference>